<dbReference type="AlphaFoldDB" id="A0A4Y7PG58"/>
<organism evidence="1 2">
    <name type="scientific">Rickenella mellea</name>
    <dbReference type="NCBI Taxonomy" id="50990"/>
    <lineage>
        <taxon>Eukaryota</taxon>
        <taxon>Fungi</taxon>
        <taxon>Dikarya</taxon>
        <taxon>Basidiomycota</taxon>
        <taxon>Agaricomycotina</taxon>
        <taxon>Agaricomycetes</taxon>
        <taxon>Hymenochaetales</taxon>
        <taxon>Rickenellaceae</taxon>
        <taxon>Rickenella</taxon>
    </lineage>
</organism>
<keyword evidence="2" id="KW-1185">Reference proteome</keyword>
<dbReference type="EMBL" id="ML170407">
    <property type="protein sequence ID" value="TDL14021.1"/>
    <property type="molecule type" value="Genomic_DNA"/>
</dbReference>
<reference evidence="1 2" key="1">
    <citation type="submission" date="2018-06" db="EMBL/GenBank/DDBJ databases">
        <title>A transcriptomic atlas of mushroom development highlights an independent origin of complex multicellularity.</title>
        <authorList>
            <consortium name="DOE Joint Genome Institute"/>
            <person name="Krizsan K."/>
            <person name="Almasi E."/>
            <person name="Merenyi Z."/>
            <person name="Sahu N."/>
            <person name="Viragh M."/>
            <person name="Koszo T."/>
            <person name="Mondo S."/>
            <person name="Kiss B."/>
            <person name="Balint B."/>
            <person name="Kues U."/>
            <person name="Barry K."/>
            <person name="Hegedus J.C."/>
            <person name="Henrissat B."/>
            <person name="Johnson J."/>
            <person name="Lipzen A."/>
            <person name="Ohm R."/>
            <person name="Nagy I."/>
            <person name="Pangilinan J."/>
            <person name="Yan J."/>
            <person name="Xiong Y."/>
            <person name="Grigoriev I.V."/>
            <person name="Hibbett D.S."/>
            <person name="Nagy L.G."/>
        </authorList>
    </citation>
    <scope>NUCLEOTIDE SEQUENCE [LARGE SCALE GENOMIC DNA]</scope>
    <source>
        <strain evidence="1 2">SZMC22713</strain>
    </source>
</reference>
<feature type="non-terminal residue" evidence="1">
    <location>
        <position position="60"/>
    </location>
</feature>
<evidence type="ECO:0000313" key="1">
    <source>
        <dbReference type="EMBL" id="TDL14021.1"/>
    </source>
</evidence>
<dbReference type="VEuPathDB" id="FungiDB:BD410DRAFT_797388"/>
<protein>
    <submittedName>
        <fullName evidence="1">Uncharacterized protein</fullName>
    </submittedName>
</protein>
<proteinExistence type="predicted"/>
<evidence type="ECO:0000313" key="2">
    <source>
        <dbReference type="Proteomes" id="UP000294933"/>
    </source>
</evidence>
<sequence length="60" mass="6615">MYNDPFNTCSANPTAPPAAVEEPRECWMVEIEGLVGILYSSHFDPTPPPPIPYGPIRSKI</sequence>
<name>A0A4Y7PG58_9AGAM</name>
<dbReference type="Proteomes" id="UP000294933">
    <property type="component" value="Unassembled WGS sequence"/>
</dbReference>
<gene>
    <name evidence="1" type="ORF">BD410DRAFT_797388</name>
</gene>
<accession>A0A4Y7PG58</accession>